<dbReference type="Gene3D" id="1.10.1520.10">
    <property type="entry name" value="Ribonuclease III domain"/>
    <property type="match status" value="1"/>
</dbReference>
<comment type="function">
    <text evidence="9">Digests double-stranded RNA. Involved in the processing of primary rRNA transcript to yield the immediate precursors to the large and small rRNAs (23S and 16S). Processes some mRNAs, and tRNAs when they are encoded in the rRNA operon. Processes pre-crRNA and tracrRNA of type II CRISPR loci if present in the organism.</text>
</comment>
<evidence type="ECO:0000256" key="6">
    <source>
        <dbReference type="ARBA" id="ARBA00022759"/>
    </source>
</evidence>
<keyword evidence="7 9" id="KW-0378">Hydrolase</keyword>
<feature type="domain" description="DRBM" evidence="10">
    <location>
        <begin position="160"/>
        <end position="229"/>
    </location>
</feature>
<dbReference type="Pfam" id="PF14622">
    <property type="entry name" value="Ribonucleas_3_3"/>
    <property type="match status" value="1"/>
</dbReference>
<feature type="binding site" evidence="9">
    <location>
        <position position="46"/>
    </location>
    <ligand>
        <name>Mg(2+)</name>
        <dbReference type="ChEBI" id="CHEBI:18420"/>
    </ligand>
</feature>
<dbReference type="GO" id="GO:0004525">
    <property type="term" value="F:ribonuclease III activity"/>
    <property type="evidence" value="ECO:0007669"/>
    <property type="project" value="UniProtKB-UniRule"/>
</dbReference>
<keyword evidence="3 9" id="KW-0698">rRNA processing</keyword>
<name>A0A1G2CPN2_9BACT</name>
<evidence type="ECO:0000256" key="9">
    <source>
        <dbReference type="HAMAP-Rule" id="MF_00104"/>
    </source>
</evidence>
<dbReference type="SUPFAM" id="SSF69065">
    <property type="entry name" value="RNase III domain-like"/>
    <property type="match status" value="1"/>
</dbReference>
<dbReference type="EC" id="3.1.26.3" evidence="9"/>
<evidence type="ECO:0000259" key="10">
    <source>
        <dbReference type="PROSITE" id="PS50137"/>
    </source>
</evidence>
<comment type="catalytic activity">
    <reaction evidence="1 9">
        <text>Endonucleolytic cleavage to 5'-phosphomonoester.</text>
        <dbReference type="EC" id="3.1.26.3"/>
    </reaction>
</comment>
<dbReference type="FunFam" id="1.10.1520.10:FF:000001">
    <property type="entry name" value="Ribonuclease 3"/>
    <property type="match status" value="1"/>
</dbReference>
<dbReference type="GO" id="GO:0010468">
    <property type="term" value="P:regulation of gene expression"/>
    <property type="evidence" value="ECO:0007669"/>
    <property type="project" value="TreeGrafter"/>
</dbReference>
<feature type="binding site" evidence="9">
    <location>
        <position position="122"/>
    </location>
    <ligand>
        <name>Mg(2+)</name>
        <dbReference type="ChEBI" id="CHEBI:18420"/>
    </ligand>
</feature>
<keyword evidence="6 9" id="KW-0255">Endonuclease</keyword>
<keyword evidence="9" id="KW-0460">Magnesium</keyword>
<dbReference type="InterPro" id="IPR014720">
    <property type="entry name" value="dsRBD_dom"/>
</dbReference>
<dbReference type="Gene3D" id="3.30.160.20">
    <property type="match status" value="1"/>
</dbReference>
<dbReference type="InterPro" id="IPR000999">
    <property type="entry name" value="RNase_III_dom"/>
</dbReference>
<evidence type="ECO:0000256" key="5">
    <source>
        <dbReference type="ARBA" id="ARBA00022722"/>
    </source>
</evidence>
<comment type="subunit">
    <text evidence="9">Homodimer.</text>
</comment>
<keyword evidence="8 9" id="KW-0694">RNA-binding</keyword>
<dbReference type="GO" id="GO:0019843">
    <property type="term" value="F:rRNA binding"/>
    <property type="evidence" value="ECO:0007669"/>
    <property type="project" value="UniProtKB-KW"/>
</dbReference>
<dbReference type="NCBIfam" id="TIGR02191">
    <property type="entry name" value="RNaseIII"/>
    <property type="match status" value="1"/>
</dbReference>
<dbReference type="GO" id="GO:0003725">
    <property type="term" value="F:double-stranded RNA binding"/>
    <property type="evidence" value="ECO:0007669"/>
    <property type="project" value="TreeGrafter"/>
</dbReference>
<comment type="caution">
    <text evidence="12">The sequence shown here is derived from an EMBL/GenBank/DDBJ whole genome shotgun (WGS) entry which is preliminary data.</text>
</comment>
<dbReference type="InterPro" id="IPR011907">
    <property type="entry name" value="RNase_III"/>
</dbReference>
<dbReference type="GO" id="GO:0008033">
    <property type="term" value="P:tRNA processing"/>
    <property type="evidence" value="ECO:0007669"/>
    <property type="project" value="UniProtKB-KW"/>
</dbReference>
<proteinExistence type="inferred from homology"/>
<dbReference type="AlphaFoldDB" id="A0A1G2CPN2"/>
<evidence type="ECO:0000259" key="11">
    <source>
        <dbReference type="PROSITE" id="PS50142"/>
    </source>
</evidence>
<dbReference type="CDD" id="cd10845">
    <property type="entry name" value="DSRM_RNAse_III_family"/>
    <property type="match status" value="1"/>
</dbReference>
<dbReference type="SUPFAM" id="SSF54768">
    <property type="entry name" value="dsRNA-binding domain-like"/>
    <property type="match status" value="1"/>
</dbReference>
<dbReference type="GO" id="GO:0006397">
    <property type="term" value="P:mRNA processing"/>
    <property type="evidence" value="ECO:0007669"/>
    <property type="project" value="UniProtKB-UniRule"/>
</dbReference>
<feature type="domain" description="RNase III" evidence="11">
    <location>
        <begin position="4"/>
        <end position="133"/>
    </location>
</feature>
<dbReference type="GO" id="GO:0006364">
    <property type="term" value="P:rRNA processing"/>
    <property type="evidence" value="ECO:0007669"/>
    <property type="project" value="UniProtKB-UniRule"/>
</dbReference>
<comment type="similarity">
    <text evidence="2">Belongs to the ribonuclease III family.</text>
</comment>
<keyword evidence="9" id="KW-0479">Metal-binding</keyword>
<keyword evidence="4 9" id="KW-0507">mRNA processing</keyword>
<dbReference type="PANTHER" id="PTHR11207:SF0">
    <property type="entry name" value="RIBONUCLEASE 3"/>
    <property type="match status" value="1"/>
</dbReference>
<evidence type="ECO:0000256" key="2">
    <source>
        <dbReference type="ARBA" id="ARBA00010183"/>
    </source>
</evidence>
<dbReference type="CDD" id="cd00593">
    <property type="entry name" value="RIBOc"/>
    <property type="match status" value="1"/>
</dbReference>
<feature type="binding site" evidence="9">
    <location>
        <position position="119"/>
    </location>
    <ligand>
        <name>Mg(2+)</name>
        <dbReference type="ChEBI" id="CHEBI:18420"/>
    </ligand>
</feature>
<dbReference type="SMART" id="SM00358">
    <property type="entry name" value="DSRM"/>
    <property type="match status" value="1"/>
</dbReference>
<evidence type="ECO:0000256" key="7">
    <source>
        <dbReference type="ARBA" id="ARBA00022801"/>
    </source>
</evidence>
<dbReference type="Proteomes" id="UP000178348">
    <property type="component" value="Unassembled WGS sequence"/>
</dbReference>
<evidence type="ECO:0000256" key="4">
    <source>
        <dbReference type="ARBA" id="ARBA00022664"/>
    </source>
</evidence>
<dbReference type="PROSITE" id="PS00517">
    <property type="entry name" value="RNASE_3_1"/>
    <property type="match status" value="1"/>
</dbReference>
<dbReference type="PROSITE" id="PS50142">
    <property type="entry name" value="RNASE_3_2"/>
    <property type="match status" value="1"/>
</dbReference>
<keyword evidence="5 9" id="KW-0540">Nuclease</keyword>
<dbReference type="GO" id="GO:0046872">
    <property type="term" value="F:metal ion binding"/>
    <property type="evidence" value="ECO:0007669"/>
    <property type="project" value="UniProtKB-KW"/>
</dbReference>
<protein>
    <recommendedName>
        <fullName evidence="9">Ribonuclease 3</fullName>
        <ecNumber evidence="9">3.1.26.3</ecNumber>
    </recommendedName>
    <alternativeName>
        <fullName evidence="9">Ribonuclease III</fullName>
        <shortName evidence="9">RNase III</shortName>
    </alternativeName>
</protein>
<reference evidence="12 13" key="1">
    <citation type="journal article" date="2016" name="Nat. Commun.">
        <title>Thousands of microbial genomes shed light on interconnected biogeochemical processes in an aquifer system.</title>
        <authorList>
            <person name="Anantharaman K."/>
            <person name="Brown C.T."/>
            <person name="Hug L.A."/>
            <person name="Sharon I."/>
            <person name="Castelle C.J."/>
            <person name="Probst A.J."/>
            <person name="Thomas B.C."/>
            <person name="Singh A."/>
            <person name="Wilkins M.J."/>
            <person name="Karaoz U."/>
            <person name="Brodie E.L."/>
            <person name="Williams K.H."/>
            <person name="Hubbard S.S."/>
            <person name="Banfield J.F."/>
        </authorList>
    </citation>
    <scope>NUCLEOTIDE SEQUENCE [LARGE SCALE GENOMIC DNA]</scope>
</reference>
<evidence type="ECO:0000256" key="1">
    <source>
        <dbReference type="ARBA" id="ARBA00000109"/>
    </source>
</evidence>
<organism evidence="12 13">
    <name type="scientific">Candidatus Liptonbacteria bacterium RIFCSPLOWO2_01_FULL_53_13</name>
    <dbReference type="NCBI Taxonomy" id="1798651"/>
    <lineage>
        <taxon>Bacteria</taxon>
        <taxon>Candidatus Liptoniibacteriota</taxon>
    </lineage>
</organism>
<dbReference type="HAMAP" id="MF_00104">
    <property type="entry name" value="RNase_III"/>
    <property type="match status" value="1"/>
</dbReference>
<comment type="subcellular location">
    <subcellularLocation>
        <location evidence="9">Cytoplasm</location>
    </subcellularLocation>
</comment>
<keyword evidence="9" id="KW-0699">rRNA-binding</keyword>
<keyword evidence="9" id="KW-0963">Cytoplasm</keyword>
<feature type="active site" evidence="9">
    <location>
        <position position="122"/>
    </location>
</feature>
<dbReference type="EMBL" id="MHLB01000003">
    <property type="protein sequence ID" value="OGZ02710.1"/>
    <property type="molecule type" value="Genomic_DNA"/>
</dbReference>
<dbReference type="InterPro" id="IPR036389">
    <property type="entry name" value="RNase_III_sf"/>
</dbReference>
<dbReference type="PROSITE" id="PS50137">
    <property type="entry name" value="DS_RBD"/>
    <property type="match status" value="1"/>
</dbReference>
<comment type="cofactor">
    <cofactor evidence="9">
        <name>Mg(2+)</name>
        <dbReference type="ChEBI" id="CHEBI:18420"/>
    </cofactor>
</comment>
<evidence type="ECO:0000256" key="8">
    <source>
        <dbReference type="ARBA" id="ARBA00022884"/>
    </source>
</evidence>
<keyword evidence="9" id="KW-0819">tRNA processing</keyword>
<dbReference type="SMART" id="SM00535">
    <property type="entry name" value="RIBOc"/>
    <property type="match status" value="1"/>
</dbReference>
<evidence type="ECO:0000256" key="3">
    <source>
        <dbReference type="ARBA" id="ARBA00022552"/>
    </source>
</evidence>
<evidence type="ECO:0000313" key="13">
    <source>
        <dbReference type="Proteomes" id="UP000178348"/>
    </source>
</evidence>
<dbReference type="GO" id="GO:0005737">
    <property type="term" value="C:cytoplasm"/>
    <property type="evidence" value="ECO:0007669"/>
    <property type="project" value="UniProtKB-SubCell"/>
</dbReference>
<gene>
    <name evidence="9" type="primary">rnc</name>
    <name evidence="12" type="ORF">A2946_01850</name>
</gene>
<dbReference type="Pfam" id="PF00035">
    <property type="entry name" value="dsrm"/>
    <property type="match status" value="1"/>
</dbReference>
<accession>A0A1G2CPN2</accession>
<dbReference type="PANTHER" id="PTHR11207">
    <property type="entry name" value="RIBONUCLEASE III"/>
    <property type="match status" value="1"/>
</dbReference>
<feature type="active site" evidence="9">
    <location>
        <position position="50"/>
    </location>
</feature>
<sequence length="229" mass="25925">MADNKKLEHAIGFTFKDKDFLEEALTHRSYLNEHPDWRLPHNERLEYLGDAVLELAVTEELFKMFPEYPEGQLTVLRAALVNYQSLAKIAGNFNLQEYILLSKGERADTSKAREVILANAFEALLGGIYLDQGFEGARTFVRAFVMPELPAILKTKSYRDAKSELQEIVQEKQRVTPTYRVLEESGPAHKRIFRIGVYFGDELIAEGTGASKQEAEIEAAKAALLRSKT</sequence>
<evidence type="ECO:0000313" key="12">
    <source>
        <dbReference type="EMBL" id="OGZ02710.1"/>
    </source>
</evidence>